<keyword evidence="1" id="KW-0732">Signal</keyword>
<dbReference type="Proteomes" id="UP000823616">
    <property type="component" value="Unassembled WGS sequence"/>
</dbReference>
<organism evidence="2 3">
    <name type="scientific">Candidatus Avitreponema avistercoris</name>
    <dbReference type="NCBI Taxonomy" id="2840705"/>
    <lineage>
        <taxon>Bacteria</taxon>
        <taxon>Pseudomonadati</taxon>
        <taxon>Spirochaetota</taxon>
        <taxon>Spirochaetia</taxon>
        <taxon>Spirochaetales</taxon>
        <taxon>Candidatus Avitreponema</taxon>
    </lineage>
</organism>
<reference evidence="2" key="2">
    <citation type="journal article" date="2021" name="PeerJ">
        <title>Extensive microbial diversity within the chicken gut microbiome revealed by metagenomics and culture.</title>
        <authorList>
            <person name="Gilroy R."/>
            <person name="Ravi A."/>
            <person name="Getino M."/>
            <person name="Pursley I."/>
            <person name="Horton D.L."/>
            <person name="Alikhan N.F."/>
            <person name="Baker D."/>
            <person name="Gharbi K."/>
            <person name="Hall N."/>
            <person name="Watson M."/>
            <person name="Adriaenssens E.M."/>
            <person name="Foster-Nyarko E."/>
            <person name="Jarju S."/>
            <person name="Secka A."/>
            <person name="Antonio M."/>
            <person name="Oren A."/>
            <person name="Chaudhuri R.R."/>
            <person name="La Ragione R."/>
            <person name="Hildebrand F."/>
            <person name="Pallen M.J."/>
        </authorList>
    </citation>
    <scope>NUCLEOTIDE SEQUENCE</scope>
    <source>
        <strain evidence="2">B3-4054</strain>
    </source>
</reference>
<dbReference type="EMBL" id="JADIMS010000070">
    <property type="protein sequence ID" value="MBO8450319.1"/>
    <property type="molecule type" value="Genomic_DNA"/>
</dbReference>
<accession>A0A9D9EMQ4</accession>
<sequence length="371" mass="39051">MKFDGKIIRNRQNAAAGGLRFAPLFAVLLAAAVLGAGCASAPENAGSADPASPPVWLANPDAVYPAARYISAVGSGPDRASAEKSALTALAGVFGQSVHGGITVHSHYADRVRGGVLEDSGSVSSVTETVATAVHLDTLIGAKIRETWTDRGGQYVYAIAVMDKIETALLYEAEIQENTARIAALEQIPEDARGTLAEYARLLQATETAEETEMLLKVLSVASPAQAASLRMSVPDAETYRQRCAAAAAGIPVAVSLENDRQGVIAQAFADVFTAAGFRITSGESRYSLRGVVSFSEVQLPSNPYTFSRGVVNAALEDSRTGDILLPYAVSAREGHGGITGAENRTARTLAEKIRTEFAETFSDFVFSFSE</sequence>
<name>A0A9D9EMQ4_9SPIR</name>
<evidence type="ECO:0008006" key="4">
    <source>
        <dbReference type="Google" id="ProtNLM"/>
    </source>
</evidence>
<reference evidence="2" key="1">
    <citation type="submission" date="2020-10" db="EMBL/GenBank/DDBJ databases">
        <authorList>
            <person name="Gilroy R."/>
        </authorList>
    </citation>
    <scope>NUCLEOTIDE SEQUENCE</scope>
    <source>
        <strain evidence="2">B3-4054</strain>
    </source>
</reference>
<evidence type="ECO:0000313" key="2">
    <source>
        <dbReference type="EMBL" id="MBO8450319.1"/>
    </source>
</evidence>
<comment type="caution">
    <text evidence="2">The sequence shown here is derived from an EMBL/GenBank/DDBJ whole genome shotgun (WGS) entry which is preliminary data.</text>
</comment>
<protein>
    <recommendedName>
        <fullName evidence="4">LPP20 lipoprotein</fullName>
    </recommendedName>
</protein>
<evidence type="ECO:0000256" key="1">
    <source>
        <dbReference type="SAM" id="SignalP"/>
    </source>
</evidence>
<feature type="signal peptide" evidence="1">
    <location>
        <begin position="1"/>
        <end position="41"/>
    </location>
</feature>
<dbReference type="AlphaFoldDB" id="A0A9D9EMQ4"/>
<evidence type="ECO:0000313" key="3">
    <source>
        <dbReference type="Proteomes" id="UP000823616"/>
    </source>
</evidence>
<dbReference type="Gene3D" id="3.10.28.20">
    <property type="entry name" value="Acetamidase/Formamidase-like domains"/>
    <property type="match status" value="1"/>
</dbReference>
<proteinExistence type="predicted"/>
<feature type="chain" id="PRO_5039050654" description="LPP20 lipoprotein" evidence="1">
    <location>
        <begin position="42"/>
        <end position="371"/>
    </location>
</feature>
<gene>
    <name evidence="2" type="ORF">IAA96_04355</name>
</gene>